<keyword evidence="1" id="KW-0328">Glycosyltransferase</keyword>
<dbReference type="InterPro" id="IPR033746">
    <property type="entry name" value="GGa_phosphorylase"/>
</dbReference>
<keyword evidence="2" id="KW-0808">Transferase</keyword>
<protein>
    <submittedName>
        <fullName evidence="5">Sucrose phosphorylase</fullName>
    </submittedName>
</protein>
<evidence type="ECO:0000256" key="3">
    <source>
        <dbReference type="PIRSR" id="PIRSR003059-2"/>
    </source>
</evidence>
<dbReference type="Gene3D" id="3.20.20.80">
    <property type="entry name" value="Glycosidases"/>
    <property type="match status" value="1"/>
</dbReference>
<dbReference type="InterPro" id="IPR006047">
    <property type="entry name" value="GH13_cat_dom"/>
</dbReference>
<proteinExistence type="predicted"/>
<dbReference type="OrthoDB" id="9805159at2"/>
<dbReference type="InterPro" id="IPR016377">
    <property type="entry name" value="Sucrose_GGa_phosphorylase-rel"/>
</dbReference>
<evidence type="ECO:0000256" key="1">
    <source>
        <dbReference type="ARBA" id="ARBA00022676"/>
    </source>
</evidence>
<comment type="caution">
    <text evidence="5">The sequence shown here is derived from an EMBL/GenBank/DDBJ whole genome shotgun (WGS) entry which is preliminary data.</text>
</comment>
<dbReference type="CDD" id="cd11356">
    <property type="entry name" value="AmyAc_Sucrose_phosphorylase-like_1"/>
    <property type="match status" value="1"/>
</dbReference>
<dbReference type="InterPro" id="IPR045857">
    <property type="entry name" value="O16G_dom_2"/>
</dbReference>
<dbReference type="SMART" id="SM00642">
    <property type="entry name" value="Aamy"/>
    <property type="match status" value="1"/>
</dbReference>
<feature type="binding site" evidence="3">
    <location>
        <position position="114"/>
    </location>
    <ligand>
        <name>substrate</name>
    </ligand>
</feature>
<dbReference type="RefSeq" id="WP_131906367.1">
    <property type="nucleotide sequence ID" value="NZ_BAAAFU010000006.1"/>
</dbReference>
<feature type="binding site" evidence="3">
    <location>
        <begin position="354"/>
        <end position="355"/>
    </location>
    <ligand>
        <name>substrate</name>
    </ligand>
</feature>
<feature type="binding site" evidence="3">
    <location>
        <position position="461"/>
    </location>
    <ligand>
        <name>substrate</name>
    </ligand>
</feature>
<dbReference type="PIRSF" id="PIRSF003059">
    <property type="entry name" value="Sucrose_phosphorylase"/>
    <property type="match status" value="1"/>
</dbReference>
<dbReference type="PANTHER" id="PTHR38784:SF1">
    <property type="entry name" value="SUCROSE PHOSPHORYLASE"/>
    <property type="match status" value="1"/>
</dbReference>
<dbReference type="Proteomes" id="UP000294887">
    <property type="component" value="Unassembled WGS sequence"/>
</dbReference>
<feature type="binding site" evidence="3">
    <location>
        <position position="152"/>
    </location>
    <ligand>
        <name>substrate</name>
    </ligand>
</feature>
<dbReference type="EMBL" id="SMFQ01000004">
    <property type="protein sequence ID" value="TCJ84619.1"/>
    <property type="molecule type" value="Genomic_DNA"/>
</dbReference>
<dbReference type="GO" id="GO:0016757">
    <property type="term" value="F:glycosyltransferase activity"/>
    <property type="evidence" value="ECO:0007669"/>
    <property type="project" value="UniProtKB-KW"/>
</dbReference>
<name>A0A4R1EXM9_9GAMM</name>
<dbReference type="GO" id="GO:0005975">
    <property type="term" value="P:carbohydrate metabolic process"/>
    <property type="evidence" value="ECO:0007669"/>
    <property type="project" value="InterPro"/>
</dbReference>
<gene>
    <name evidence="5" type="ORF">EV695_2578</name>
</gene>
<dbReference type="SUPFAM" id="SSF51445">
    <property type="entry name" value="(Trans)glycosidases"/>
    <property type="match status" value="1"/>
</dbReference>
<accession>A0A4R1EXM9</accession>
<feature type="domain" description="Glycosyl hydrolase family 13 catalytic" evidence="4">
    <location>
        <begin position="56"/>
        <end position="498"/>
    </location>
</feature>
<dbReference type="InterPro" id="IPR013780">
    <property type="entry name" value="Glyco_hydro_b"/>
</dbReference>
<dbReference type="InterPro" id="IPR017853">
    <property type="entry name" value="GH"/>
</dbReference>
<dbReference type="AlphaFoldDB" id="A0A4R1EXM9"/>
<sequence>MKKLPADTISQIVTRLNFLYGEEVAEWFIPELEQRIQKYQKAIDKHHFKSHWDEKDVTLISYGDSIQSSSQQESTNQGTPEKASLQTLKEFADKRLSDYFNVIHLLPIFPYTSDDGFSVADYRVIRSDLGTWDDVDKLGENFNLMFDFVLNHCSRVSLYFSDFRADRDPYKDFFIYEDPNKDWSHVVRPRSTPLLTDIPTHSGIRHVWTTFSADQVDLNYKNPKVLLEMLDILLFYISQGSRITRLDAIAFLWKEEGTSCLHLPQTHEVVKLLRDVTDAVSPGAILLTETNVPHEENISYFGEGDEAQMVYQFSLPPLLLHAIHTSNTLYLYEWLKHLTPPPEGCTYFNFTASHDGIGVRPLEGLIPEDELKQLLEDMRAGGAYISTRKNVEGKNVPYEINVTYFDAFRNPGNQSAPWQVARFLLSQTVALSMRGIPGIYIHSLLATPNDHEHVEVTGTTRSINRHQWNIDELEALLEVPESSTHLLMNEYLRRIKVRREQAAFHPDATQDVLDLDDKVLGVVRVSLDCKQKIVALYNFSKVNQYLDDAKIRPILGEPGEWKNVLYDVEPEREGNMLVLKPYACLWLAVSV</sequence>
<keyword evidence="6" id="KW-1185">Reference proteome</keyword>
<reference evidence="5 6" key="1">
    <citation type="submission" date="2019-03" db="EMBL/GenBank/DDBJ databases">
        <title>Genomic Encyclopedia of Type Strains, Phase IV (KMG-IV): sequencing the most valuable type-strain genomes for metagenomic binning, comparative biology and taxonomic classification.</title>
        <authorList>
            <person name="Goeker M."/>
        </authorList>
    </citation>
    <scope>NUCLEOTIDE SEQUENCE [LARGE SCALE GENOMIC DNA]</scope>
    <source>
        <strain evidence="5 6">DSM 24830</strain>
    </source>
</reference>
<organism evidence="5 6">
    <name type="scientific">Cocleimonas flava</name>
    <dbReference type="NCBI Taxonomy" id="634765"/>
    <lineage>
        <taxon>Bacteria</taxon>
        <taxon>Pseudomonadati</taxon>
        <taxon>Pseudomonadota</taxon>
        <taxon>Gammaproteobacteria</taxon>
        <taxon>Thiotrichales</taxon>
        <taxon>Thiotrichaceae</taxon>
        <taxon>Cocleimonas</taxon>
    </lineage>
</organism>
<dbReference type="Gene3D" id="3.90.400.10">
    <property type="entry name" value="Oligo-1,6-glucosidase, Domain 2"/>
    <property type="match status" value="1"/>
</dbReference>
<evidence type="ECO:0000256" key="2">
    <source>
        <dbReference type="ARBA" id="ARBA00022679"/>
    </source>
</evidence>
<feature type="binding site" evidence="3">
    <location>
        <begin position="245"/>
        <end position="247"/>
    </location>
    <ligand>
        <name>substrate</name>
    </ligand>
</feature>
<dbReference type="PANTHER" id="PTHR38784">
    <property type="entry name" value="SUCROSE PHOSPHORYLASE"/>
    <property type="match status" value="1"/>
</dbReference>
<dbReference type="Gene3D" id="2.60.40.1180">
    <property type="entry name" value="Golgi alpha-mannosidase II"/>
    <property type="match status" value="1"/>
</dbReference>
<evidence type="ECO:0000259" key="4">
    <source>
        <dbReference type="SMART" id="SM00642"/>
    </source>
</evidence>
<evidence type="ECO:0000313" key="6">
    <source>
        <dbReference type="Proteomes" id="UP000294887"/>
    </source>
</evidence>
<dbReference type="Pfam" id="PF00128">
    <property type="entry name" value="Alpha-amylase"/>
    <property type="match status" value="1"/>
</dbReference>
<evidence type="ECO:0000313" key="5">
    <source>
        <dbReference type="EMBL" id="TCJ84619.1"/>
    </source>
</evidence>